<keyword evidence="2" id="KW-0813">Transport</keyword>
<feature type="transmembrane region" description="Helical" evidence="6">
    <location>
        <begin position="183"/>
        <end position="202"/>
    </location>
</feature>
<dbReference type="CDD" id="cd17321">
    <property type="entry name" value="MFS_MMR_MDR_like"/>
    <property type="match status" value="1"/>
</dbReference>
<evidence type="ECO:0000256" key="5">
    <source>
        <dbReference type="ARBA" id="ARBA00023136"/>
    </source>
</evidence>
<evidence type="ECO:0000313" key="9">
    <source>
        <dbReference type="Proteomes" id="UP001228113"/>
    </source>
</evidence>
<dbReference type="InterPro" id="IPR020846">
    <property type="entry name" value="MFS_dom"/>
</dbReference>
<evidence type="ECO:0000256" key="1">
    <source>
        <dbReference type="ARBA" id="ARBA00004141"/>
    </source>
</evidence>
<feature type="transmembrane region" description="Helical" evidence="6">
    <location>
        <begin position="240"/>
        <end position="262"/>
    </location>
</feature>
<gene>
    <name evidence="8" type="ORF">METESE_09720</name>
</gene>
<organism evidence="8 9">
    <name type="scientific">Mesoterricola sediminis</name>
    <dbReference type="NCBI Taxonomy" id="2927980"/>
    <lineage>
        <taxon>Bacteria</taxon>
        <taxon>Pseudomonadati</taxon>
        <taxon>Acidobacteriota</taxon>
        <taxon>Holophagae</taxon>
        <taxon>Holophagales</taxon>
        <taxon>Holophagaceae</taxon>
        <taxon>Mesoterricola</taxon>
    </lineage>
</organism>
<feature type="transmembrane region" description="Helical" evidence="6">
    <location>
        <begin position="347"/>
        <end position="369"/>
    </location>
</feature>
<feature type="transmembrane region" description="Helical" evidence="6">
    <location>
        <begin position="447"/>
        <end position="470"/>
    </location>
</feature>
<dbReference type="GO" id="GO:0022857">
    <property type="term" value="F:transmembrane transporter activity"/>
    <property type="evidence" value="ECO:0007669"/>
    <property type="project" value="InterPro"/>
</dbReference>
<evidence type="ECO:0000256" key="4">
    <source>
        <dbReference type="ARBA" id="ARBA00022989"/>
    </source>
</evidence>
<feature type="transmembrane region" description="Helical" evidence="6">
    <location>
        <begin position="123"/>
        <end position="145"/>
    </location>
</feature>
<evidence type="ECO:0000259" key="7">
    <source>
        <dbReference type="PROSITE" id="PS50850"/>
    </source>
</evidence>
<reference evidence="8" key="1">
    <citation type="journal article" date="2023" name="Int. J. Syst. Evol. Microbiol.">
        <title>Mesoterricola silvestris gen. nov., sp. nov., Mesoterricola sediminis sp. nov., Geothrix oryzae sp. nov., Geothrix edaphica sp. nov., Geothrix rubra sp. nov., and Geothrix limicola sp. nov., six novel members of Acidobacteriota isolated from soils.</title>
        <authorList>
            <person name="Itoh H."/>
            <person name="Sugisawa Y."/>
            <person name="Mise K."/>
            <person name="Xu Z."/>
            <person name="Kuniyasu M."/>
            <person name="Ushijima N."/>
            <person name="Kawano K."/>
            <person name="Kobayashi E."/>
            <person name="Shiratori Y."/>
            <person name="Masuda Y."/>
            <person name="Senoo K."/>
        </authorList>
    </citation>
    <scope>NUCLEOTIDE SEQUENCE</scope>
    <source>
        <strain evidence="8">W786</strain>
    </source>
</reference>
<dbReference type="Proteomes" id="UP001228113">
    <property type="component" value="Chromosome"/>
</dbReference>
<feature type="transmembrane region" description="Helical" evidence="6">
    <location>
        <begin position="375"/>
        <end position="401"/>
    </location>
</feature>
<feature type="transmembrane region" description="Helical" evidence="6">
    <location>
        <begin position="157"/>
        <end position="177"/>
    </location>
</feature>
<evidence type="ECO:0000256" key="2">
    <source>
        <dbReference type="ARBA" id="ARBA00022448"/>
    </source>
</evidence>
<dbReference type="PANTHER" id="PTHR42718:SF9">
    <property type="entry name" value="MAJOR FACILITATOR SUPERFAMILY MULTIDRUG TRANSPORTER MFSC"/>
    <property type="match status" value="1"/>
</dbReference>
<dbReference type="GO" id="GO:0016020">
    <property type="term" value="C:membrane"/>
    <property type="evidence" value="ECO:0007669"/>
    <property type="project" value="UniProtKB-SubCell"/>
</dbReference>
<feature type="domain" description="Major facilitator superfamily (MFS) profile" evidence="7">
    <location>
        <begin position="25"/>
        <end position="475"/>
    </location>
</feature>
<feature type="transmembrane region" description="Helical" evidence="6">
    <location>
        <begin position="422"/>
        <end position="441"/>
    </location>
</feature>
<feature type="transmembrane region" description="Helical" evidence="6">
    <location>
        <begin position="20"/>
        <end position="39"/>
    </location>
</feature>
<evidence type="ECO:0000313" key="8">
    <source>
        <dbReference type="EMBL" id="BDU76014.1"/>
    </source>
</evidence>
<protein>
    <submittedName>
        <fullName evidence="8">Multidrug efflux MFS transporter NorB</fullName>
    </submittedName>
</protein>
<dbReference type="KEGG" id="msea:METESE_09720"/>
<evidence type="ECO:0000256" key="3">
    <source>
        <dbReference type="ARBA" id="ARBA00022692"/>
    </source>
</evidence>
<sequence length="476" mass="49177">MSHLPQAAAMPAGGTGKGYVCPPSVLFGMCIAVSIYWLFALSMNPLVPSIARDLHLPLGVADPNLALAVSLAGLTAGICIMPMGGLADQFGRIRLTRIGLGVGLVGALLCGLAPSIGPLVAGRFFLGLSAAIVMPATLGLVKVYYGDAERPRAITYWSLATAGCASFSSLFGGILATHAGWRWAFLLAVPCILGAFFLLRSAPERKAPATGRRPFDGVGFSALILGLLALNLFISKGKAWGWTSLPTLGSLGLFALMLAIFIPNERRQAAPIADLSLFRSRAFTGAVVANLFVNSLLGVLVVIMIYLQKGRGLSAMQASLLTLGYALAVLALLRVGEKVARITGPRLPMMLGGLSLIGLVVPLACTFVQSNVLYFTWVFIGLAFLGVGLGLFMTPATTLAINEAPADKAALAGGIFKMGSSLGGAFGIAIHLAIFGAVLQSTGSLHAAARTSIAFGLVAAVLACLVPSFLTPTHAA</sequence>
<evidence type="ECO:0000256" key="6">
    <source>
        <dbReference type="SAM" id="Phobius"/>
    </source>
</evidence>
<dbReference type="AlphaFoldDB" id="A0AA48GR14"/>
<dbReference type="Pfam" id="PF07690">
    <property type="entry name" value="MFS_1"/>
    <property type="match status" value="1"/>
</dbReference>
<name>A0AA48GR14_9BACT</name>
<dbReference type="Gene3D" id="1.20.1250.20">
    <property type="entry name" value="MFS general substrate transporter like domains"/>
    <property type="match status" value="2"/>
</dbReference>
<dbReference type="InterPro" id="IPR011701">
    <property type="entry name" value="MFS"/>
</dbReference>
<dbReference type="PANTHER" id="PTHR42718">
    <property type="entry name" value="MAJOR FACILITATOR SUPERFAMILY MULTIDRUG TRANSPORTER MFSC"/>
    <property type="match status" value="1"/>
</dbReference>
<feature type="transmembrane region" description="Helical" evidence="6">
    <location>
        <begin position="283"/>
        <end position="307"/>
    </location>
</feature>
<feature type="transmembrane region" description="Helical" evidence="6">
    <location>
        <begin position="214"/>
        <end position="234"/>
    </location>
</feature>
<keyword evidence="3 6" id="KW-0812">Transmembrane</keyword>
<proteinExistence type="predicted"/>
<dbReference type="PROSITE" id="PS50850">
    <property type="entry name" value="MFS"/>
    <property type="match status" value="1"/>
</dbReference>
<accession>A0AA48GR14</accession>
<dbReference type="EMBL" id="AP027081">
    <property type="protein sequence ID" value="BDU76014.1"/>
    <property type="molecule type" value="Genomic_DNA"/>
</dbReference>
<keyword evidence="9" id="KW-1185">Reference proteome</keyword>
<dbReference type="InterPro" id="IPR036259">
    <property type="entry name" value="MFS_trans_sf"/>
</dbReference>
<dbReference type="SUPFAM" id="SSF103473">
    <property type="entry name" value="MFS general substrate transporter"/>
    <property type="match status" value="1"/>
</dbReference>
<feature type="transmembrane region" description="Helical" evidence="6">
    <location>
        <begin position="98"/>
        <end position="117"/>
    </location>
</feature>
<feature type="transmembrane region" description="Helical" evidence="6">
    <location>
        <begin position="313"/>
        <end position="335"/>
    </location>
</feature>
<keyword evidence="4 6" id="KW-1133">Transmembrane helix</keyword>
<feature type="transmembrane region" description="Helical" evidence="6">
    <location>
        <begin position="65"/>
        <end position="86"/>
    </location>
</feature>
<comment type="subcellular location">
    <subcellularLocation>
        <location evidence="1">Membrane</location>
        <topology evidence="1">Multi-pass membrane protein</topology>
    </subcellularLocation>
</comment>
<keyword evidence="5 6" id="KW-0472">Membrane</keyword>